<dbReference type="GeneID" id="26643899"/>
<evidence type="ECO:0000313" key="2">
    <source>
        <dbReference type="Proteomes" id="UP000008388"/>
    </source>
</evidence>
<dbReference type="KEGG" id="vg:26643899"/>
<dbReference type="RefSeq" id="YP_009217450.1">
    <property type="nucleotide sequence ID" value="NC_028999.1"/>
</dbReference>
<dbReference type="Proteomes" id="UP000008388">
    <property type="component" value="Segment"/>
</dbReference>
<dbReference type="EMBL" id="HQ630627">
    <property type="protein sequence ID" value="AEH03794.1"/>
    <property type="molecule type" value="Genomic_DNA"/>
</dbReference>
<organismHost>
    <name type="scientific">Pseudomonas aeruginosa</name>
    <dbReference type="NCBI Taxonomy" id="287"/>
</organismHost>
<accession>F8SJK3</accession>
<name>F8SJK3_BPPA3</name>
<keyword evidence="2" id="KW-1185">Reference proteome</keyword>
<evidence type="ECO:0000313" key="1">
    <source>
        <dbReference type="EMBL" id="AEH03794.1"/>
    </source>
</evidence>
<protein>
    <submittedName>
        <fullName evidence="1">Uncharacterized protein 371</fullName>
    </submittedName>
</protein>
<sequence length="75" mass="8770">MKSAEYHPIPKLSVRNITELTPEEKEANRIRNRQLLEQWRKAHEDLVKYCEEKGIEVPVLVCQGTQRVEALLNTV</sequence>
<proteinExistence type="predicted"/>
<gene>
    <name evidence="1" type="primary">371</name>
</gene>
<reference evidence="1 2" key="1">
    <citation type="journal article" date="2011" name="Microbiology">
        <title>The Pseudomonas aeruginosa generalized transducing phage phiPA3 is a new member of the phiKZ-like group of 'jumbo' phages, and infects model laboratory strains and clinical isolates from cystic fibrosis patients.</title>
        <authorList>
            <person name="Monson R."/>
            <person name="Foulds I."/>
            <person name="Foweraker J."/>
            <person name="Welch M."/>
            <person name="Salmond G.P."/>
        </authorList>
    </citation>
    <scope>NUCLEOTIDE SEQUENCE [LARGE SCALE GENOMIC DNA]</scope>
</reference>
<organism evidence="1 2">
    <name type="scientific">Pseudomonas phage PhiPA3</name>
    <name type="common">Pseudomonas aeruginosa phage PhiPA3</name>
    <dbReference type="NCBI Taxonomy" id="998086"/>
    <lineage>
        <taxon>Viruses</taxon>
        <taxon>Duplodnaviria</taxon>
        <taxon>Heunggongvirae</taxon>
        <taxon>Uroviricota</taxon>
        <taxon>Caudoviricetes</taxon>
        <taxon>Chimalliviridae</taxon>
        <taxon>Miltoncavirus</taxon>
        <taxon>Miltoncavirus PhiPA3</taxon>
    </lineage>
</organism>